<dbReference type="EMBL" id="JADCTT010000003">
    <property type="protein sequence ID" value="KAF9755498.1"/>
    <property type="molecule type" value="Genomic_DNA"/>
</dbReference>
<protein>
    <submittedName>
        <fullName evidence="2">Uncharacterized protein</fullName>
    </submittedName>
</protein>
<comment type="caution">
    <text evidence="2">The sequence shown here is derived from an EMBL/GenBank/DDBJ whole genome shotgun (WGS) entry which is preliminary data.</text>
</comment>
<proteinExistence type="predicted"/>
<accession>A0A8H7NGI4</accession>
<evidence type="ECO:0000313" key="2">
    <source>
        <dbReference type="EMBL" id="KAF9755498.1"/>
    </source>
</evidence>
<feature type="region of interest" description="Disordered" evidence="1">
    <location>
        <begin position="1"/>
        <end position="31"/>
    </location>
</feature>
<name>A0A8H7NGI4_BIOOC</name>
<dbReference type="AlphaFoldDB" id="A0A8H7NGI4"/>
<feature type="compositionally biased region" description="Polar residues" evidence="1">
    <location>
        <begin position="1"/>
        <end position="10"/>
    </location>
</feature>
<evidence type="ECO:0000256" key="1">
    <source>
        <dbReference type="SAM" id="MobiDB-lite"/>
    </source>
</evidence>
<organism evidence="2 3">
    <name type="scientific">Bionectria ochroleuca</name>
    <name type="common">Gliocladium roseum</name>
    <dbReference type="NCBI Taxonomy" id="29856"/>
    <lineage>
        <taxon>Eukaryota</taxon>
        <taxon>Fungi</taxon>
        <taxon>Dikarya</taxon>
        <taxon>Ascomycota</taxon>
        <taxon>Pezizomycotina</taxon>
        <taxon>Sordariomycetes</taxon>
        <taxon>Hypocreomycetidae</taxon>
        <taxon>Hypocreales</taxon>
        <taxon>Bionectriaceae</taxon>
        <taxon>Clonostachys</taxon>
    </lineage>
</organism>
<evidence type="ECO:0000313" key="3">
    <source>
        <dbReference type="Proteomes" id="UP000616885"/>
    </source>
</evidence>
<reference evidence="2" key="1">
    <citation type="submission" date="2020-10" db="EMBL/GenBank/DDBJ databases">
        <title>High-Quality Genome Resource of Clonostachys rosea strain S41 by Oxford Nanopore Long-Read Sequencing.</title>
        <authorList>
            <person name="Wang H."/>
        </authorList>
    </citation>
    <scope>NUCLEOTIDE SEQUENCE</scope>
    <source>
        <strain evidence="2">S41</strain>
    </source>
</reference>
<dbReference type="Proteomes" id="UP000616885">
    <property type="component" value="Unassembled WGS sequence"/>
</dbReference>
<gene>
    <name evidence="2" type="ORF">IM811_010939</name>
</gene>
<sequence length="246" mass="28145">MNQVIATPSPDSKKKQYRFSKRGDSGGCNFDPERGTFQSYSTNVGERKIGDKPFIFLYKGPINQQGPRTTVLAAGRLQTSAAFKIYLGDPKSDYSDYNKSLAWEAMDIERPESTWSLDFPDYDLRREFVWKKTKHIAVDGVDKPSRLLARNWKLTSKNDPDDILAVFTGDSGFSRGRGILQINVDWGAHFEHMVLMTLVCQFLKHKQPSRQGNGVFVPPLRWVRHFKALDIKLSYERLSGIYESKI</sequence>